<evidence type="ECO:0000313" key="7">
    <source>
        <dbReference type="EMBL" id="KAG0591171.1"/>
    </source>
</evidence>
<feature type="transmembrane region" description="Helical" evidence="6">
    <location>
        <begin position="44"/>
        <end position="67"/>
    </location>
</feature>
<comment type="similarity">
    <text evidence="2 6">Belongs to the DP1 family.</text>
</comment>
<protein>
    <recommendedName>
        <fullName evidence="6">HVA22-like protein</fullName>
    </recommendedName>
</protein>
<keyword evidence="5 6" id="KW-0472">Membrane</keyword>
<dbReference type="PANTHER" id="PTHR12300:SF161">
    <property type="entry name" value="RECEPTOR EXPRESSION-ENHANCING PROTEIN"/>
    <property type="match status" value="1"/>
</dbReference>
<name>A0A8T0J8U8_CERPU</name>
<proteinExistence type="inferred from homology"/>
<comment type="caution">
    <text evidence="7">The sequence shown here is derived from an EMBL/GenBank/DDBJ whole genome shotgun (WGS) entry which is preliminary data.</text>
</comment>
<keyword evidence="8" id="KW-1185">Reference proteome</keyword>
<dbReference type="Proteomes" id="UP000822688">
    <property type="component" value="Chromosome 1"/>
</dbReference>
<dbReference type="GO" id="GO:0016020">
    <property type="term" value="C:membrane"/>
    <property type="evidence" value="ECO:0007669"/>
    <property type="project" value="UniProtKB-SubCell"/>
</dbReference>
<evidence type="ECO:0000313" key="8">
    <source>
        <dbReference type="Proteomes" id="UP000822688"/>
    </source>
</evidence>
<evidence type="ECO:0000256" key="2">
    <source>
        <dbReference type="ARBA" id="ARBA00008573"/>
    </source>
</evidence>
<keyword evidence="4 6" id="KW-1133">Transmembrane helix</keyword>
<evidence type="ECO:0000256" key="5">
    <source>
        <dbReference type="ARBA" id="ARBA00023136"/>
    </source>
</evidence>
<keyword evidence="3 6" id="KW-0812">Transmembrane</keyword>
<feature type="transmembrane region" description="Helical" evidence="6">
    <location>
        <begin position="12"/>
        <end position="32"/>
    </location>
</feature>
<evidence type="ECO:0000256" key="1">
    <source>
        <dbReference type="ARBA" id="ARBA00004141"/>
    </source>
</evidence>
<dbReference type="EMBL" id="CM026421">
    <property type="protein sequence ID" value="KAG0591171.1"/>
    <property type="molecule type" value="Genomic_DNA"/>
</dbReference>
<evidence type="ECO:0000256" key="3">
    <source>
        <dbReference type="ARBA" id="ARBA00022692"/>
    </source>
</evidence>
<organism evidence="7 8">
    <name type="scientific">Ceratodon purpureus</name>
    <name type="common">Fire moss</name>
    <name type="synonym">Dicranum purpureum</name>
    <dbReference type="NCBI Taxonomy" id="3225"/>
    <lineage>
        <taxon>Eukaryota</taxon>
        <taxon>Viridiplantae</taxon>
        <taxon>Streptophyta</taxon>
        <taxon>Embryophyta</taxon>
        <taxon>Bryophyta</taxon>
        <taxon>Bryophytina</taxon>
        <taxon>Bryopsida</taxon>
        <taxon>Dicranidae</taxon>
        <taxon>Pseudoditrichales</taxon>
        <taxon>Ditrichaceae</taxon>
        <taxon>Ceratodon</taxon>
    </lineage>
</organism>
<comment type="subcellular location">
    <subcellularLocation>
        <location evidence="1 6">Membrane</location>
        <topology evidence="1 6">Multi-pass membrane protein</topology>
    </subcellularLocation>
</comment>
<dbReference type="Pfam" id="PF03134">
    <property type="entry name" value="TB2_DP1_HVA22"/>
    <property type="match status" value="1"/>
</dbReference>
<dbReference type="AlphaFoldDB" id="A0A8T0J8U8"/>
<sequence length="174" mass="19531">MGWFWALLSKSNALAGPIVMLLYPLYASVMAIESPFKEDDQQWLTYWVLYSFVSLLEMAAAPVFRWIPLYSTIKLAVAAWLVLPQFRGGIILYETYVRPHFYAATGIASESSSKLSDAQRKFLGTISPDTRTAVSKYVEVNGPEAFEKLVKLAVEDTRSKSQEGGVVEDPLHEE</sequence>
<dbReference type="PANTHER" id="PTHR12300">
    <property type="entry name" value="HVA22-LIKE PROTEINS"/>
    <property type="match status" value="1"/>
</dbReference>
<gene>
    <name evidence="7" type="ORF">KC19_1G155500</name>
</gene>
<dbReference type="InterPro" id="IPR004345">
    <property type="entry name" value="TB2_DP1_HVA22"/>
</dbReference>
<evidence type="ECO:0000256" key="4">
    <source>
        <dbReference type="ARBA" id="ARBA00022989"/>
    </source>
</evidence>
<accession>A0A8T0J8U8</accession>
<reference evidence="7" key="1">
    <citation type="submission" date="2020-06" db="EMBL/GenBank/DDBJ databases">
        <title>WGS assembly of Ceratodon purpureus strain R40.</title>
        <authorList>
            <person name="Carey S.B."/>
            <person name="Jenkins J."/>
            <person name="Shu S."/>
            <person name="Lovell J.T."/>
            <person name="Sreedasyam A."/>
            <person name="Maumus F."/>
            <person name="Tiley G.P."/>
            <person name="Fernandez-Pozo N."/>
            <person name="Barry K."/>
            <person name="Chen C."/>
            <person name="Wang M."/>
            <person name="Lipzen A."/>
            <person name="Daum C."/>
            <person name="Saski C.A."/>
            <person name="Payton A.C."/>
            <person name="Mcbreen J.C."/>
            <person name="Conrad R.E."/>
            <person name="Kollar L.M."/>
            <person name="Olsson S."/>
            <person name="Huttunen S."/>
            <person name="Landis J.B."/>
            <person name="Wickett N.J."/>
            <person name="Johnson M.G."/>
            <person name="Rensing S.A."/>
            <person name="Grimwood J."/>
            <person name="Schmutz J."/>
            <person name="Mcdaniel S.F."/>
        </authorList>
    </citation>
    <scope>NUCLEOTIDE SEQUENCE</scope>
    <source>
        <strain evidence="7">R40</strain>
    </source>
</reference>
<evidence type="ECO:0000256" key="6">
    <source>
        <dbReference type="RuleBase" id="RU362006"/>
    </source>
</evidence>